<dbReference type="InterPro" id="IPR004177">
    <property type="entry name" value="DDHD_dom"/>
</dbReference>
<dbReference type="STRING" id="284040.UK15_27220"/>
<reference evidence="3" key="1">
    <citation type="submission" date="2015-02" db="EMBL/GenBank/DDBJ databases">
        <authorList>
            <person name="Ju K.-S."/>
            <person name="Doroghazi J.R."/>
            <person name="Metcalf W."/>
        </authorList>
    </citation>
    <scope>NUCLEOTIDE SEQUENCE [LARGE SCALE GENOMIC DNA]</scope>
    <source>
        <strain evidence="3">NRRL B-16380</strain>
    </source>
</reference>
<dbReference type="PROSITE" id="PS51043">
    <property type="entry name" value="DDHD"/>
    <property type="match status" value="1"/>
</dbReference>
<dbReference type="RefSeq" id="WP_031134005.1">
    <property type="nucleotide sequence ID" value="NZ_JYJH01000023.1"/>
</dbReference>
<feature type="domain" description="DDHD" evidence="1">
    <location>
        <begin position="191"/>
        <end position="287"/>
    </location>
</feature>
<dbReference type="Proteomes" id="UP000034786">
    <property type="component" value="Unassembled WGS sequence"/>
</dbReference>
<evidence type="ECO:0000313" key="3">
    <source>
        <dbReference type="Proteomes" id="UP000034786"/>
    </source>
</evidence>
<dbReference type="EMBL" id="JYJH01000023">
    <property type="protein sequence ID" value="KJK36250.1"/>
    <property type="molecule type" value="Genomic_DNA"/>
</dbReference>
<gene>
    <name evidence="2" type="ORF">UK15_27220</name>
</gene>
<keyword evidence="3" id="KW-1185">Reference proteome</keyword>
<sequence>MARVVVVHGIGHEWSGSALMGRDVAPALRDGVRHGSGLRLTEDEVACAFYGDVFFEEGTRSLGVPPWDEHDVEDGFEAELLTAWWEAAAGTDPAVTAPDEPGTRAFPGTGRLLSQRVRSALDALSGSRFFGTYSDRMMVLALKQVRRYMNEPVVWQEARARVAEEIGPGTRVVVAHSLGSVVAYEALCEHPEWPVTDFVTVGSPLGLSLIFNRLSPLPEEGRGAWPGGVRRWTNITDPGDVVAVVDELARRFGPVVDESLDNGLKPHSLLRYLTAKKTGRAVAEGLM</sequence>
<dbReference type="AlphaFoldDB" id="A0A0M2GLX6"/>
<dbReference type="Gene3D" id="3.40.50.1820">
    <property type="entry name" value="alpha/beta hydrolase"/>
    <property type="match status" value="1"/>
</dbReference>
<organism evidence="2 3">
    <name type="scientific">Streptomyces variegatus</name>
    <dbReference type="NCBI Taxonomy" id="284040"/>
    <lineage>
        <taxon>Bacteria</taxon>
        <taxon>Bacillati</taxon>
        <taxon>Actinomycetota</taxon>
        <taxon>Actinomycetes</taxon>
        <taxon>Kitasatosporales</taxon>
        <taxon>Streptomycetaceae</taxon>
        <taxon>Streptomyces</taxon>
    </lineage>
</organism>
<name>A0A0M2GLX6_9ACTN</name>
<evidence type="ECO:0000313" key="2">
    <source>
        <dbReference type="EMBL" id="KJK36250.1"/>
    </source>
</evidence>
<dbReference type="GO" id="GO:0046872">
    <property type="term" value="F:metal ion binding"/>
    <property type="evidence" value="ECO:0007669"/>
    <property type="project" value="InterPro"/>
</dbReference>
<proteinExistence type="predicted"/>
<accession>A0A0M2GLX6</accession>
<dbReference type="SUPFAM" id="SSF53474">
    <property type="entry name" value="alpha/beta-Hydrolases"/>
    <property type="match status" value="1"/>
</dbReference>
<evidence type="ECO:0000259" key="1">
    <source>
        <dbReference type="PROSITE" id="PS51043"/>
    </source>
</evidence>
<comment type="caution">
    <text evidence="2">The sequence shown here is derived from an EMBL/GenBank/DDBJ whole genome shotgun (WGS) entry which is preliminary data.</text>
</comment>
<dbReference type="InterPro" id="IPR029058">
    <property type="entry name" value="AB_hydrolase_fold"/>
</dbReference>
<dbReference type="PATRIC" id="fig|284040.3.peg.3823"/>
<protein>
    <recommendedName>
        <fullName evidence="1">DDHD domain-containing protein</fullName>
    </recommendedName>
</protein>